<reference evidence="1" key="1">
    <citation type="submission" date="2014-09" db="EMBL/GenBank/DDBJ databases">
        <authorList>
            <person name="Magalhaes I.L.F."/>
            <person name="Oliveira U."/>
            <person name="Santos F.R."/>
            <person name="Vidigal T.H.D.A."/>
            <person name="Brescovit A.D."/>
            <person name="Santos A.J."/>
        </authorList>
    </citation>
    <scope>NUCLEOTIDE SEQUENCE</scope>
    <source>
        <tissue evidence="1">Shoot tissue taken approximately 20 cm above the soil surface</tissue>
    </source>
</reference>
<dbReference type="AlphaFoldDB" id="A0A0A9B8U2"/>
<proteinExistence type="predicted"/>
<sequence>MEAEGPATASDGSAREGEAGAQWWLWNEAMVLTAAAAAPPWGDARAATMAAMPPMVLSRKESGVRRRHNILSR</sequence>
<dbReference type="EMBL" id="GBRH01237486">
    <property type="protein sequence ID" value="JAD60409.1"/>
    <property type="molecule type" value="Transcribed_RNA"/>
</dbReference>
<reference evidence="1" key="2">
    <citation type="journal article" date="2015" name="Data Brief">
        <title>Shoot transcriptome of the giant reed, Arundo donax.</title>
        <authorList>
            <person name="Barrero R.A."/>
            <person name="Guerrero F.D."/>
            <person name="Moolhuijzen P."/>
            <person name="Goolsby J.A."/>
            <person name="Tidwell J."/>
            <person name="Bellgard S.E."/>
            <person name="Bellgard M.I."/>
        </authorList>
    </citation>
    <scope>NUCLEOTIDE SEQUENCE</scope>
    <source>
        <tissue evidence="1">Shoot tissue taken approximately 20 cm above the soil surface</tissue>
    </source>
</reference>
<evidence type="ECO:0000313" key="1">
    <source>
        <dbReference type="EMBL" id="JAD60409.1"/>
    </source>
</evidence>
<organism evidence="1">
    <name type="scientific">Arundo donax</name>
    <name type="common">Giant reed</name>
    <name type="synonym">Donax arundinaceus</name>
    <dbReference type="NCBI Taxonomy" id="35708"/>
    <lineage>
        <taxon>Eukaryota</taxon>
        <taxon>Viridiplantae</taxon>
        <taxon>Streptophyta</taxon>
        <taxon>Embryophyta</taxon>
        <taxon>Tracheophyta</taxon>
        <taxon>Spermatophyta</taxon>
        <taxon>Magnoliopsida</taxon>
        <taxon>Liliopsida</taxon>
        <taxon>Poales</taxon>
        <taxon>Poaceae</taxon>
        <taxon>PACMAD clade</taxon>
        <taxon>Arundinoideae</taxon>
        <taxon>Arundineae</taxon>
        <taxon>Arundo</taxon>
    </lineage>
</organism>
<name>A0A0A9B8U2_ARUDO</name>
<protein>
    <submittedName>
        <fullName evidence="1">Uncharacterized protein</fullName>
    </submittedName>
</protein>
<accession>A0A0A9B8U2</accession>